<dbReference type="InterPro" id="IPR001680">
    <property type="entry name" value="WD40_rpt"/>
</dbReference>
<dbReference type="SMART" id="SM01026">
    <property type="entry name" value="Beach"/>
    <property type="match status" value="1"/>
</dbReference>
<dbReference type="InterPro" id="IPR057496">
    <property type="entry name" value="FAN-like_PH"/>
</dbReference>
<accession>A0A182UW23</accession>
<evidence type="ECO:0008006" key="6">
    <source>
        <dbReference type="Google" id="ProtNLM"/>
    </source>
</evidence>
<dbReference type="SUPFAM" id="SSF50729">
    <property type="entry name" value="PH domain-like"/>
    <property type="match status" value="1"/>
</dbReference>
<feature type="repeat" description="WD" evidence="1">
    <location>
        <begin position="735"/>
        <end position="767"/>
    </location>
</feature>
<evidence type="ECO:0000259" key="2">
    <source>
        <dbReference type="PROSITE" id="PS50197"/>
    </source>
</evidence>
<dbReference type="EnsemblMetazoa" id="AMEM004638-RA">
    <property type="protein sequence ID" value="AMEM004638-PA"/>
    <property type="gene ID" value="AMEM004638"/>
</dbReference>
<proteinExistence type="predicted"/>
<dbReference type="SMART" id="SM00320">
    <property type="entry name" value="WD40"/>
    <property type="match status" value="6"/>
</dbReference>
<dbReference type="PANTHER" id="PTHR13743:SF123">
    <property type="entry name" value="PROTEIN FAN"/>
    <property type="match status" value="1"/>
</dbReference>
<dbReference type="SUPFAM" id="SSF81837">
    <property type="entry name" value="BEACH domain"/>
    <property type="match status" value="1"/>
</dbReference>
<evidence type="ECO:0000259" key="3">
    <source>
        <dbReference type="PROSITE" id="PS51783"/>
    </source>
</evidence>
<dbReference type="PROSITE" id="PS50294">
    <property type="entry name" value="WD_REPEATS_REGION"/>
    <property type="match status" value="1"/>
</dbReference>
<dbReference type="Gene3D" id="2.130.10.10">
    <property type="entry name" value="YVTN repeat-like/Quinoprotein amine dehydrogenase"/>
    <property type="match status" value="2"/>
</dbReference>
<dbReference type="Pfam" id="PF00400">
    <property type="entry name" value="WD40"/>
    <property type="match status" value="4"/>
</dbReference>
<feature type="domain" description="BEACH-type PH" evidence="3">
    <location>
        <begin position="226"/>
        <end position="337"/>
    </location>
</feature>
<sequence>MTADCYCCFGCASAAVRYRICGWQDNLCRLSSRCLLIHWIARSRGHGAMEKQRFSLLLLEPNEIYFEDFSVDIVRLGGTADVRCTEPDLQTAGRLKMCSRSLVFEAKGASAGQPLIKIMYKDCTTIDRQCQDGSEPASGDGQRLAIRCRQYIEMLDRGQIQPYRFVQQECTFLFHFHYAKLDECLQQICQLYRASTLPSYEQNSMIATIVYSRHSRVKFNPLWLNNLYERTVADFQVEEINPLVVNPGRLLVTNAFIYFQYYNNISTKPVLKVAIRHITGLSKHRYLLRQIGLRIRWQDEQQQQQPSAVAAAGGTDQCLYLVFRNQPDRDDCWRCIGEQPDYAAAEQSPESMTLKWQNGLVSNYDYLLYLNGLADRSFQDLTQYPVFPWIVTDYTSPELNLAEPGVYRDLAKPVGALNPERLARLRSRYEEMGEPKFLYGSHYSTPGFVLYYLVRKHPELMLCLQNGKFDHPDRMFNSVADAYHNCLHNMSDFKELIPEFYDPEQGGDFLQNGLKIDFGTRFDGTPVGHVALPPWAQNSPARFVRLLRQALESDYVSARLHHWIDLIFGYRQQGQPALDADNVFYHLCYEGSVDLGQINDLAARHAIEVQISEFGQIPRQLFRTAHVSKLLAVPGAVGPAGGRMVLRALGEYCTHKDAITAVAIDRAVGHIFTTSKDGTMTCYSLGERRKIRSVQLSDLPISSVQLAPDRSIILGGWDNTIFIYNFDFGKISSTIRAHDDAVSCISYVPSYGLLVSGSWDCSLKIWNNYHNDSVVGYHVLEEKVVSLDTFAGERTIRVAVGLQSGELLLYELDGRTVHRPTSYTRDNQQLLQTHRGAVCEVRFSAKGTLIASVGEDRLLYVTDADSSMTICRKELAETVRCLCWTADGKYLLLGDRTGTLHVWNMLLGVVESELTLHTACVYRIECIDEQRIVSCGKDDNNYCVKLWDVAT</sequence>
<dbReference type="VEuPathDB" id="VectorBase:AMEM21_009374"/>
<dbReference type="VEuPathDB" id="VectorBase:AMEM004638"/>
<keyword evidence="5" id="KW-1185">Reference proteome</keyword>
<dbReference type="InterPro" id="IPR050865">
    <property type="entry name" value="BEACH_Domain"/>
</dbReference>
<organism evidence="4 5">
    <name type="scientific">Anopheles merus</name>
    <name type="common">Mosquito</name>
    <dbReference type="NCBI Taxonomy" id="30066"/>
    <lineage>
        <taxon>Eukaryota</taxon>
        <taxon>Metazoa</taxon>
        <taxon>Ecdysozoa</taxon>
        <taxon>Arthropoda</taxon>
        <taxon>Hexapoda</taxon>
        <taxon>Insecta</taxon>
        <taxon>Pterygota</taxon>
        <taxon>Neoptera</taxon>
        <taxon>Endopterygota</taxon>
        <taxon>Diptera</taxon>
        <taxon>Nematocera</taxon>
        <taxon>Culicoidea</taxon>
        <taxon>Culicidae</taxon>
        <taxon>Anophelinae</taxon>
        <taxon>Anopheles</taxon>
    </lineage>
</organism>
<name>A0A182UW23_ANOME</name>
<dbReference type="SUPFAM" id="SSF50978">
    <property type="entry name" value="WD40 repeat-like"/>
    <property type="match status" value="1"/>
</dbReference>
<protein>
    <recommendedName>
        <fullName evidence="6">WD repeat-containing protein 55 homolog</fullName>
    </recommendedName>
</protein>
<evidence type="ECO:0000256" key="1">
    <source>
        <dbReference type="PROSITE-ProRule" id="PRU00221"/>
    </source>
</evidence>
<evidence type="ECO:0000313" key="4">
    <source>
        <dbReference type="EnsemblMetazoa" id="AMEM004638-PA"/>
    </source>
</evidence>
<dbReference type="PROSITE" id="PS50082">
    <property type="entry name" value="WD_REPEATS_2"/>
    <property type="match status" value="1"/>
</dbReference>
<dbReference type="Pfam" id="PF25400">
    <property type="entry name" value="PH_FAN"/>
    <property type="match status" value="1"/>
</dbReference>
<dbReference type="PROSITE" id="PS50197">
    <property type="entry name" value="BEACH"/>
    <property type="match status" value="1"/>
</dbReference>
<dbReference type="InterPro" id="IPR036322">
    <property type="entry name" value="WD40_repeat_dom_sf"/>
</dbReference>
<dbReference type="InterPro" id="IPR015943">
    <property type="entry name" value="WD40/YVTN_repeat-like_dom_sf"/>
</dbReference>
<dbReference type="STRING" id="30066.A0A182UW23"/>
<evidence type="ECO:0000313" key="5">
    <source>
        <dbReference type="Proteomes" id="UP000075903"/>
    </source>
</evidence>
<dbReference type="AlphaFoldDB" id="A0A182UW23"/>
<dbReference type="Proteomes" id="UP000075903">
    <property type="component" value="Unassembled WGS sequence"/>
</dbReference>
<dbReference type="PANTHER" id="PTHR13743">
    <property type="entry name" value="BEIGE/BEACH-RELATED"/>
    <property type="match status" value="1"/>
</dbReference>
<dbReference type="PROSITE" id="PS51783">
    <property type="entry name" value="PH_BEACH"/>
    <property type="match status" value="1"/>
</dbReference>
<dbReference type="CDD" id="cd06071">
    <property type="entry name" value="Beach"/>
    <property type="match status" value="1"/>
</dbReference>
<dbReference type="Pfam" id="PF02138">
    <property type="entry name" value="Beach"/>
    <property type="match status" value="1"/>
</dbReference>
<dbReference type="InterPro" id="IPR036372">
    <property type="entry name" value="BEACH_dom_sf"/>
</dbReference>
<keyword evidence="1" id="KW-0853">WD repeat</keyword>
<dbReference type="Gene3D" id="1.10.1540.10">
    <property type="entry name" value="BEACH domain"/>
    <property type="match status" value="1"/>
</dbReference>
<dbReference type="InterPro" id="IPR000409">
    <property type="entry name" value="BEACH_dom"/>
</dbReference>
<feature type="domain" description="BEACH" evidence="2">
    <location>
        <begin position="341"/>
        <end position="629"/>
    </location>
</feature>
<dbReference type="InterPro" id="IPR023362">
    <property type="entry name" value="PH-BEACH_dom"/>
</dbReference>
<reference evidence="4" key="1">
    <citation type="submission" date="2020-05" db="UniProtKB">
        <authorList>
            <consortium name="EnsemblMetazoa"/>
        </authorList>
    </citation>
    <scope>IDENTIFICATION</scope>
    <source>
        <strain evidence="4">MAF</strain>
    </source>
</reference>